<evidence type="ECO:0000256" key="2">
    <source>
        <dbReference type="ARBA" id="ARBA00022723"/>
    </source>
</evidence>
<keyword evidence="2" id="KW-0479">Metal-binding</keyword>
<keyword evidence="3" id="KW-0378">Hydrolase</keyword>
<comment type="similarity">
    <text evidence="1">Belongs to the metallo-beta-lactamase superfamily.</text>
</comment>
<dbReference type="EMBL" id="JAPDRK010000005">
    <property type="protein sequence ID" value="KAJ9612308.1"/>
    <property type="molecule type" value="Genomic_DNA"/>
</dbReference>
<organism evidence="7 8">
    <name type="scientific">Cladophialophora chaetospira</name>
    <dbReference type="NCBI Taxonomy" id="386627"/>
    <lineage>
        <taxon>Eukaryota</taxon>
        <taxon>Fungi</taxon>
        <taxon>Dikarya</taxon>
        <taxon>Ascomycota</taxon>
        <taxon>Pezizomycotina</taxon>
        <taxon>Eurotiomycetes</taxon>
        <taxon>Chaetothyriomycetidae</taxon>
        <taxon>Chaetothyriales</taxon>
        <taxon>Herpotrichiellaceae</taxon>
        <taxon>Cladophialophora</taxon>
    </lineage>
</organism>
<evidence type="ECO:0000313" key="8">
    <source>
        <dbReference type="Proteomes" id="UP001172673"/>
    </source>
</evidence>
<keyword evidence="4" id="KW-0862">Zinc</keyword>
<dbReference type="GO" id="GO:0046872">
    <property type="term" value="F:metal ion binding"/>
    <property type="evidence" value="ECO:0007669"/>
    <property type="project" value="UniProtKB-KW"/>
</dbReference>
<comment type="caution">
    <text evidence="7">The sequence shown here is derived from an EMBL/GenBank/DDBJ whole genome shotgun (WGS) entry which is preliminary data.</text>
</comment>
<dbReference type="GO" id="GO:0016787">
    <property type="term" value="F:hydrolase activity"/>
    <property type="evidence" value="ECO:0007669"/>
    <property type="project" value="UniProtKB-KW"/>
</dbReference>
<accession>A0AA38XF30</accession>
<dbReference type="SUPFAM" id="SSF56281">
    <property type="entry name" value="Metallo-hydrolase/oxidoreductase"/>
    <property type="match status" value="1"/>
</dbReference>
<feature type="domain" description="Metallo-beta-lactamase" evidence="6">
    <location>
        <begin position="46"/>
        <end position="271"/>
    </location>
</feature>
<dbReference type="Pfam" id="PF00753">
    <property type="entry name" value="Lactamase_B"/>
    <property type="match status" value="1"/>
</dbReference>
<reference evidence="7" key="1">
    <citation type="submission" date="2022-10" db="EMBL/GenBank/DDBJ databases">
        <title>Culturing micro-colonial fungi from biological soil crusts in the Mojave desert and describing Neophaeococcomyces mojavensis, and introducing the new genera and species Taxawa tesnikishii.</title>
        <authorList>
            <person name="Kurbessoian T."/>
            <person name="Stajich J.E."/>
        </authorList>
    </citation>
    <scope>NUCLEOTIDE SEQUENCE</scope>
    <source>
        <strain evidence="7">TK_41</strain>
    </source>
</reference>
<dbReference type="InterPro" id="IPR051013">
    <property type="entry name" value="MBL_superfamily_lactonases"/>
</dbReference>
<dbReference type="InterPro" id="IPR001279">
    <property type="entry name" value="Metallo-B-lactamas"/>
</dbReference>
<protein>
    <recommendedName>
        <fullName evidence="6">Metallo-beta-lactamase domain-containing protein</fullName>
    </recommendedName>
</protein>
<evidence type="ECO:0000313" key="7">
    <source>
        <dbReference type="EMBL" id="KAJ9612308.1"/>
    </source>
</evidence>
<dbReference type="Proteomes" id="UP001172673">
    <property type="component" value="Unassembled WGS sequence"/>
</dbReference>
<evidence type="ECO:0000256" key="1">
    <source>
        <dbReference type="ARBA" id="ARBA00007749"/>
    </source>
</evidence>
<dbReference type="SMART" id="SM00849">
    <property type="entry name" value="Lactamase_B"/>
    <property type="match status" value="1"/>
</dbReference>
<evidence type="ECO:0000256" key="3">
    <source>
        <dbReference type="ARBA" id="ARBA00022801"/>
    </source>
</evidence>
<dbReference type="PANTHER" id="PTHR42978:SF5">
    <property type="entry name" value="METALLO-BETA-LACTAMASE DOMAIN-CONTAINING PROTEIN"/>
    <property type="match status" value="1"/>
</dbReference>
<evidence type="ECO:0000256" key="4">
    <source>
        <dbReference type="ARBA" id="ARBA00022833"/>
    </source>
</evidence>
<gene>
    <name evidence="7" type="ORF">H2200_003905</name>
</gene>
<dbReference type="InterPro" id="IPR036866">
    <property type="entry name" value="RibonucZ/Hydroxyglut_hydro"/>
</dbReference>
<dbReference type="PANTHER" id="PTHR42978">
    <property type="entry name" value="QUORUM-QUENCHING LACTONASE YTNP-RELATED-RELATED"/>
    <property type="match status" value="1"/>
</dbReference>
<evidence type="ECO:0000256" key="5">
    <source>
        <dbReference type="SAM" id="MobiDB-lite"/>
    </source>
</evidence>
<feature type="region of interest" description="Disordered" evidence="5">
    <location>
        <begin position="393"/>
        <end position="412"/>
    </location>
</feature>
<evidence type="ECO:0000259" key="6">
    <source>
        <dbReference type="SMART" id="SM00849"/>
    </source>
</evidence>
<proteinExistence type="inferred from homology"/>
<dbReference type="AlphaFoldDB" id="A0AA38XF30"/>
<sequence>MSRPISFPPSSSTVRVRMIDTTARMTVRAESFVEPVQPGHEFLNLSAVAFLIEHEPTGRKMMFDLGVRKDYWNYAAILQKRIGTVISSLRVDKNVSDILVENGVELDSISSVIWSHYHWDHVGNMSLFPPSTEIVVGPGFKSAPQLLPGFPEKLDSPVLVSEFESRQLREIDFSATSLEIGGYGAYDFFDDGSFYLLDTPGHCIGHMCGLARTTSGDDSTFLLLGGDICHFVADIRPNPTYPLPDEIPSEMLDHDPTYFPRPCPCSLFTDHHPQLSSDASLEERQRTPFYKVSTHSASAYIDPPTAQNSVDKLLDFERSSNVLVCLAHDEALLKYLPTFNRDPKSELNDWRNQGWKEKVRWDWLNELPRDGKPGRKLIVEGFWRDRKLWDRSKEKMEEKGETETEKAEAGSL</sequence>
<dbReference type="Gene3D" id="3.60.15.10">
    <property type="entry name" value="Ribonuclease Z/Hydroxyacylglutathione hydrolase-like"/>
    <property type="match status" value="1"/>
</dbReference>
<dbReference type="CDD" id="cd07730">
    <property type="entry name" value="metallo-hydrolase-like_MBL-fold"/>
    <property type="match status" value="1"/>
</dbReference>
<keyword evidence="8" id="KW-1185">Reference proteome</keyword>
<name>A0AA38XF30_9EURO</name>